<evidence type="ECO:0000313" key="7">
    <source>
        <dbReference type="EMBL" id="TCJ11812.1"/>
    </source>
</evidence>
<dbReference type="GO" id="GO:0005829">
    <property type="term" value="C:cytosol"/>
    <property type="evidence" value="ECO:0007669"/>
    <property type="project" value="TreeGrafter"/>
</dbReference>
<comment type="caution">
    <text evidence="7">The sequence shown here is derived from an EMBL/GenBank/DDBJ whole genome shotgun (WGS) entry which is preliminary data.</text>
</comment>
<evidence type="ECO:0000313" key="8">
    <source>
        <dbReference type="Proteomes" id="UP000295443"/>
    </source>
</evidence>
<keyword evidence="2 5" id="KW-0547">Nucleotide-binding</keyword>
<dbReference type="AlphaFoldDB" id="A0A4R1B1C0"/>
<dbReference type="InterPro" id="IPR000719">
    <property type="entry name" value="Prot_kinase_dom"/>
</dbReference>
<protein>
    <submittedName>
        <fullName evidence="7">Serine/threonine protein kinase</fullName>
    </submittedName>
</protein>
<keyword evidence="1" id="KW-0808">Transferase</keyword>
<dbReference type="PANTHER" id="PTHR24348:SF22">
    <property type="entry name" value="NON-SPECIFIC SERINE_THREONINE PROTEIN KINASE"/>
    <property type="match status" value="1"/>
</dbReference>
<dbReference type="Pfam" id="PF00069">
    <property type="entry name" value="Pkinase"/>
    <property type="match status" value="1"/>
</dbReference>
<evidence type="ECO:0000256" key="5">
    <source>
        <dbReference type="PROSITE-ProRule" id="PRU10141"/>
    </source>
</evidence>
<keyword evidence="8" id="KW-1185">Reference proteome</keyword>
<reference evidence="7 8" key="1">
    <citation type="submission" date="2019-03" db="EMBL/GenBank/DDBJ databases">
        <title>Genome sequence of Thiobacillaceae bacterium LSR1, a sulfur-oxidizing bacterium isolated from freshwater sediment.</title>
        <authorList>
            <person name="Li S."/>
        </authorList>
    </citation>
    <scope>NUCLEOTIDE SEQUENCE [LARGE SCALE GENOMIC DNA]</scope>
    <source>
        <strain evidence="7 8">LSR1</strain>
    </source>
</reference>
<dbReference type="PROSITE" id="PS00108">
    <property type="entry name" value="PROTEIN_KINASE_ST"/>
    <property type="match status" value="1"/>
</dbReference>
<evidence type="ECO:0000256" key="1">
    <source>
        <dbReference type="ARBA" id="ARBA00022679"/>
    </source>
</evidence>
<keyword evidence="4 5" id="KW-0067">ATP-binding</keyword>
<feature type="binding site" evidence="5">
    <location>
        <position position="46"/>
    </location>
    <ligand>
        <name>ATP</name>
        <dbReference type="ChEBI" id="CHEBI:30616"/>
    </ligand>
</feature>
<evidence type="ECO:0000256" key="4">
    <source>
        <dbReference type="ARBA" id="ARBA00022840"/>
    </source>
</evidence>
<dbReference type="PANTHER" id="PTHR24348">
    <property type="entry name" value="SERINE/THREONINE-PROTEIN KINASE UNC-51-RELATED"/>
    <property type="match status" value="1"/>
</dbReference>
<dbReference type="GO" id="GO:0005776">
    <property type="term" value="C:autophagosome"/>
    <property type="evidence" value="ECO:0007669"/>
    <property type="project" value="TreeGrafter"/>
</dbReference>
<dbReference type="OrthoDB" id="9801841at2"/>
<accession>A0A4R1B1C0</accession>
<evidence type="ECO:0000259" key="6">
    <source>
        <dbReference type="PROSITE" id="PS50011"/>
    </source>
</evidence>
<dbReference type="GO" id="GO:0004674">
    <property type="term" value="F:protein serine/threonine kinase activity"/>
    <property type="evidence" value="ECO:0007669"/>
    <property type="project" value="UniProtKB-KW"/>
</dbReference>
<proteinExistence type="predicted"/>
<dbReference type="Proteomes" id="UP000295443">
    <property type="component" value="Unassembled WGS sequence"/>
</dbReference>
<gene>
    <name evidence="7" type="ORF">EZJ19_14235</name>
</gene>
<keyword evidence="3 7" id="KW-0418">Kinase</keyword>
<dbReference type="InterPro" id="IPR011009">
    <property type="entry name" value="Kinase-like_dom_sf"/>
</dbReference>
<dbReference type="CDD" id="cd14014">
    <property type="entry name" value="STKc_PknB_like"/>
    <property type="match status" value="1"/>
</dbReference>
<evidence type="ECO:0000256" key="3">
    <source>
        <dbReference type="ARBA" id="ARBA00022777"/>
    </source>
</evidence>
<sequence length="314" mass="35529">MAAQIPDPLPTGFQLGEYAIDRKIGGGGFSMVYLAFDPAGLPVAIKEYLPDGMVGRDGDGTVRPISEDKEKTFRQGMKYFFDEGRTLANIRHPNVVEVVNFFRANETVYMVMRYERGKTLQRHIHDLHEEPMREGFVRASFVQLLNGLREIHAQRLLHLDIKPSNIYVRQDGSPLLIDFGAARHVLLADQKYVPMYTPGFAAPEQYNQRDRLGPWTDIYGIGASMYTCIAKRPPPPANERLEEDKLGSAAKDFAGTYSPDFLALIDNLLRLPYTERPQSVFSVQKRLIELVPAHARPAKQSLMEVIKQKLTQPL</sequence>
<dbReference type="GO" id="GO:0000407">
    <property type="term" value="C:phagophore assembly site"/>
    <property type="evidence" value="ECO:0007669"/>
    <property type="project" value="TreeGrafter"/>
</dbReference>
<dbReference type="InterPro" id="IPR017441">
    <property type="entry name" value="Protein_kinase_ATP_BS"/>
</dbReference>
<dbReference type="GO" id="GO:0016020">
    <property type="term" value="C:membrane"/>
    <property type="evidence" value="ECO:0007669"/>
    <property type="project" value="TreeGrafter"/>
</dbReference>
<dbReference type="InterPro" id="IPR008271">
    <property type="entry name" value="Ser/Thr_kinase_AS"/>
</dbReference>
<evidence type="ECO:0000256" key="2">
    <source>
        <dbReference type="ARBA" id="ARBA00022741"/>
    </source>
</evidence>
<dbReference type="SMART" id="SM00220">
    <property type="entry name" value="S_TKc"/>
    <property type="match status" value="1"/>
</dbReference>
<feature type="domain" description="Protein kinase" evidence="6">
    <location>
        <begin position="18"/>
        <end position="288"/>
    </location>
</feature>
<dbReference type="PROSITE" id="PS00107">
    <property type="entry name" value="PROTEIN_KINASE_ATP"/>
    <property type="match status" value="1"/>
</dbReference>
<dbReference type="InterPro" id="IPR045269">
    <property type="entry name" value="Atg1-like"/>
</dbReference>
<dbReference type="PROSITE" id="PS50011">
    <property type="entry name" value="PROTEIN_KINASE_DOM"/>
    <property type="match status" value="1"/>
</dbReference>
<organism evidence="7 8">
    <name type="scientific">Parasulfuritortus cantonensis</name>
    <dbReference type="NCBI Taxonomy" id="2528202"/>
    <lineage>
        <taxon>Bacteria</taxon>
        <taxon>Pseudomonadati</taxon>
        <taxon>Pseudomonadota</taxon>
        <taxon>Betaproteobacteria</taxon>
        <taxon>Nitrosomonadales</taxon>
        <taxon>Thiobacillaceae</taxon>
        <taxon>Parasulfuritortus</taxon>
    </lineage>
</organism>
<keyword evidence="7" id="KW-0723">Serine/threonine-protein kinase</keyword>
<dbReference type="GO" id="GO:0005524">
    <property type="term" value="F:ATP binding"/>
    <property type="evidence" value="ECO:0007669"/>
    <property type="project" value="UniProtKB-UniRule"/>
</dbReference>
<dbReference type="SUPFAM" id="SSF56112">
    <property type="entry name" value="Protein kinase-like (PK-like)"/>
    <property type="match status" value="1"/>
</dbReference>
<name>A0A4R1B1C0_9PROT</name>
<dbReference type="RefSeq" id="WP_131448716.1">
    <property type="nucleotide sequence ID" value="NZ_SJZB01000049.1"/>
</dbReference>
<dbReference type="Gene3D" id="1.10.510.10">
    <property type="entry name" value="Transferase(Phosphotransferase) domain 1"/>
    <property type="match status" value="1"/>
</dbReference>
<dbReference type="EMBL" id="SJZB01000049">
    <property type="protein sequence ID" value="TCJ11812.1"/>
    <property type="molecule type" value="Genomic_DNA"/>
</dbReference>